<evidence type="ECO:0000256" key="5">
    <source>
        <dbReference type="ARBA" id="ARBA00022837"/>
    </source>
</evidence>
<gene>
    <name evidence="10" type="ORF">EHUX00137_LOCUS34766</name>
</gene>
<evidence type="ECO:0000259" key="8">
    <source>
        <dbReference type="PROSITE" id="PS50011"/>
    </source>
</evidence>
<feature type="domain" description="EF-hand" evidence="9">
    <location>
        <begin position="457"/>
        <end position="492"/>
    </location>
</feature>
<dbReference type="PROSITE" id="PS50222">
    <property type="entry name" value="EF_HAND_2"/>
    <property type="match status" value="3"/>
</dbReference>
<evidence type="ECO:0000256" key="3">
    <source>
        <dbReference type="ARBA" id="ARBA00022741"/>
    </source>
</evidence>
<dbReference type="Pfam" id="PF13499">
    <property type="entry name" value="EF-hand_7"/>
    <property type="match status" value="1"/>
</dbReference>
<keyword evidence="6" id="KW-0067">ATP-binding</keyword>
<keyword evidence="3" id="KW-0547">Nucleotide-binding</keyword>
<accession>A0A6V2UU69</accession>
<sequence length="552" mass="61377">MGACSSKNEEPHRDGDTAPSRGLRRGRSKGNFNTDLRDKNETTKTFSEVLVRKNQLPVWEVYDLSQGVELGRGACGMVQVVKKISSGELFAMKTVSLDNMGGETMEELRQEIEVQRSLDHPNIVKLHEWFEEKRRNQLHIVMELCSGGALVSRMKRHRHGYGEAAARKLVEKMLSATLYCHQRGVVHRDIKLDNFIYEHEGDDAELKMIDFGFAHESYGGGDGGMREQIGTPSYMAPELWADHEVEYDSSVDLWAMGVVTYMLLSGKRPFHHQDRAVKARMIRETPVPFCGAEWDHVSPEGIDFITALLQKDPKQRISASEALKHPWFTCAPKEVDAGEAEERNAAVLASLESFARADDIKKVALEVIAFATPPNVLAELRKTFQNIDTDKSGTISPAEFKEAMGFTLRSARESGGEGDDIASKHIDALFRHADINASGELDYTEFLGAGLCQTRHVTKPSMMSAFAILDCNGDGFISKLELRATLGEDYEEAELEEMIASCGGENSCITFEQFKAMMLKDMKVFSSTNRKWASSGNLSALSTSQKAKSAKA</sequence>
<keyword evidence="4" id="KW-0418">Kinase</keyword>
<dbReference type="SMART" id="SM00220">
    <property type="entry name" value="S_TKc"/>
    <property type="match status" value="1"/>
</dbReference>
<dbReference type="GO" id="GO:0005509">
    <property type="term" value="F:calcium ion binding"/>
    <property type="evidence" value="ECO:0007669"/>
    <property type="project" value="InterPro"/>
</dbReference>
<dbReference type="Pfam" id="PF00069">
    <property type="entry name" value="Pkinase"/>
    <property type="match status" value="1"/>
</dbReference>
<feature type="domain" description="EF-hand" evidence="9">
    <location>
        <begin position="421"/>
        <end position="456"/>
    </location>
</feature>
<dbReference type="EMBL" id="HBIR01044525">
    <property type="protein sequence ID" value="CAE0578110.1"/>
    <property type="molecule type" value="Transcribed_RNA"/>
</dbReference>
<evidence type="ECO:0000256" key="7">
    <source>
        <dbReference type="SAM" id="MobiDB-lite"/>
    </source>
</evidence>
<dbReference type="FunFam" id="1.10.510.10:FF:000571">
    <property type="entry name" value="Maternal embryonic leucine zipper kinase"/>
    <property type="match status" value="1"/>
</dbReference>
<proteinExistence type="predicted"/>
<name>A0A6V2UU69_EMIHU</name>
<dbReference type="Gene3D" id="1.10.510.10">
    <property type="entry name" value="Transferase(Phosphotransferase) domain 1"/>
    <property type="match status" value="1"/>
</dbReference>
<evidence type="ECO:0000256" key="6">
    <source>
        <dbReference type="ARBA" id="ARBA00022840"/>
    </source>
</evidence>
<dbReference type="AlphaFoldDB" id="A0A6V2UU69"/>
<dbReference type="PROSITE" id="PS00018">
    <property type="entry name" value="EF_HAND_1"/>
    <property type="match status" value="3"/>
</dbReference>
<dbReference type="InterPro" id="IPR050205">
    <property type="entry name" value="CDPK_Ser/Thr_kinases"/>
</dbReference>
<feature type="region of interest" description="Disordered" evidence="7">
    <location>
        <begin position="1"/>
        <end position="39"/>
    </location>
</feature>
<evidence type="ECO:0000256" key="2">
    <source>
        <dbReference type="ARBA" id="ARBA00022679"/>
    </source>
</evidence>
<dbReference type="GO" id="GO:0005524">
    <property type="term" value="F:ATP binding"/>
    <property type="evidence" value="ECO:0007669"/>
    <property type="project" value="UniProtKB-KW"/>
</dbReference>
<organism evidence="10">
    <name type="scientific">Emiliania huxleyi</name>
    <name type="common">Coccolithophore</name>
    <name type="synonym">Pontosphaera huxleyi</name>
    <dbReference type="NCBI Taxonomy" id="2903"/>
    <lineage>
        <taxon>Eukaryota</taxon>
        <taxon>Haptista</taxon>
        <taxon>Haptophyta</taxon>
        <taxon>Prymnesiophyceae</taxon>
        <taxon>Isochrysidales</taxon>
        <taxon>Noelaerhabdaceae</taxon>
        <taxon>Emiliania</taxon>
    </lineage>
</organism>
<reference evidence="10" key="1">
    <citation type="submission" date="2021-01" db="EMBL/GenBank/DDBJ databases">
        <authorList>
            <person name="Corre E."/>
            <person name="Pelletier E."/>
            <person name="Niang G."/>
            <person name="Scheremetjew M."/>
            <person name="Finn R."/>
            <person name="Kale V."/>
            <person name="Holt S."/>
            <person name="Cochrane G."/>
            <person name="Meng A."/>
            <person name="Brown T."/>
            <person name="Cohen L."/>
        </authorList>
    </citation>
    <scope>NUCLEOTIDE SEQUENCE</scope>
    <source>
        <strain evidence="10">379</strain>
    </source>
</reference>
<dbReference type="Gene3D" id="3.30.200.20">
    <property type="entry name" value="Phosphorylase Kinase, domain 1"/>
    <property type="match status" value="1"/>
</dbReference>
<dbReference type="CDD" id="cd05117">
    <property type="entry name" value="STKc_CAMK"/>
    <property type="match status" value="1"/>
</dbReference>
<dbReference type="SUPFAM" id="SSF47473">
    <property type="entry name" value="EF-hand"/>
    <property type="match status" value="1"/>
</dbReference>
<evidence type="ECO:0000256" key="1">
    <source>
        <dbReference type="ARBA" id="ARBA00022527"/>
    </source>
</evidence>
<feature type="compositionally biased region" description="Basic and acidic residues" evidence="7">
    <location>
        <begin position="7"/>
        <end position="16"/>
    </location>
</feature>
<dbReference type="CDD" id="cd00051">
    <property type="entry name" value="EFh"/>
    <property type="match status" value="1"/>
</dbReference>
<dbReference type="GO" id="GO:0004674">
    <property type="term" value="F:protein serine/threonine kinase activity"/>
    <property type="evidence" value="ECO:0007669"/>
    <property type="project" value="UniProtKB-KW"/>
</dbReference>
<evidence type="ECO:0000256" key="4">
    <source>
        <dbReference type="ARBA" id="ARBA00022777"/>
    </source>
</evidence>
<protein>
    <submittedName>
        <fullName evidence="10">Uncharacterized protein</fullName>
    </submittedName>
</protein>
<feature type="domain" description="EF-hand" evidence="9">
    <location>
        <begin position="375"/>
        <end position="410"/>
    </location>
</feature>
<dbReference type="Gene3D" id="1.10.238.10">
    <property type="entry name" value="EF-hand"/>
    <property type="match status" value="2"/>
</dbReference>
<keyword evidence="1" id="KW-0723">Serine/threonine-protein kinase</keyword>
<dbReference type="InterPro" id="IPR018247">
    <property type="entry name" value="EF_Hand_1_Ca_BS"/>
</dbReference>
<evidence type="ECO:0000259" key="9">
    <source>
        <dbReference type="PROSITE" id="PS50222"/>
    </source>
</evidence>
<keyword evidence="2" id="KW-0808">Transferase</keyword>
<dbReference type="PROSITE" id="PS00108">
    <property type="entry name" value="PROTEIN_KINASE_ST"/>
    <property type="match status" value="1"/>
</dbReference>
<dbReference type="InterPro" id="IPR002048">
    <property type="entry name" value="EF_hand_dom"/>
</dbReference>
<dbReference type="SUPFAM" id="SSF56112">
    <property type="entry name" value="Protein kinase-like (PK-like)"/>
    <property type="match status" value="1"/>
</dbReference>
<dbReference type="InterPro" id="IPR008271">
    <property type="entry name" value="Ser/Thr_kinase_AS"/>
</dbReference>
<dbReference type="SMART" id="SM00054">
    <property type="entry name" value="EFh"/>
    <property type="match status" value="3"/>
</dbReference>
<feature type="domain" description="Protein kinase" evidence="8">
    <location>
        <begin position="64"/>
        <end position="328"/>
    </location>
</feature>
<dbReference type="PANTHER" id="PTHR24349">
    <property type="entry name" value="SERINE/THREONINE-PROTEIN KINASE"/>
    <property type="match status" value="1"/>
</dbReference>
<evidence type="ECO:0000313" key="10">
    <source>
        <dbReference type="EMBL" id="CAE0578110.1"/>
    </source>
</evidence>
<dbReference type="Pfam" id="PF13202">
    <property type="entry name" value="EF-hand_5"/>
    <property type="match status" value="1"/>
</dbReference>
<dbReference type="InterPro" id="IPR011009">
    <property type="entry name" value="Kinase-like_dom_sf"/>
</dbReference>
<dbReference type="InterPro" id="IPR011992">
    <property type="entry name" value="EF-hand-dom_pair"/>
</dbReference>
<dbReference type="InterPro" id="IPR000719">
    <property type="entry name" value="Prot_kinase_dom"/>
</dbReference>
<keyword evidence="5" id="KW-0106">Calcium</keyword>
<dbReference type="PROSITE" id="PS50011">
    <property type="entry name" value="PROTEIN_KINASE_DOM"/>
    <property type="match status" value="1"/>
</dbReference>